<dbReference type="EMBL" id="QBML01000013">
    <property type="protein sequence ID" value="PZO40846.1"/>
    <property type="molecule type" value="Genomic_DNA"/>
</dbReference>
<dbReference type="InterPro" id="IPR003477">
    <property type="entry name" value="PemK-like"/>
</dbReference>
<sequence>MNKGDIVLVPFPFTDLSQNKLRPAVVLWSTSTSNDITLCFVSSQSIENLSEGEFIIHSSDAEFRNTGLKVVSKVRVTRIVTIERSLILRRLGKLSSKHVQQLNLAMIQVFRLLDSQ</sequence>
<dbReference type="InterPro" id="IPR011067">
    <property type="entry name" value="Plasmid_toxin/cell-grow_inhib"/>
</dbReference>
<name>A0A2W4W7U3_9CYAN</name>
<proteinExistence type="inferred from homology"/>
<evidence type="ECO:0000313" key="3">
    <source>
        <dbReference type="EMBL" id="PZO40846.1"/>
    </source>
</evidence>
<organism evidence="3 4">
    <name type="scientific">Pseudanabaena frigida</name>
    <dbReference type="NCBI Taxonomy" id="945775"/>
    <lineage>
        <taxon>Bacteria</taxon>
        <taxon>Bacillati</taxon>
        <taxon>Cyanobacteriota</taxon>
        <taxon>Cyanophyceae</taxon>
        <taxon>Pseudanabaenales</taxon>
        <taxon>Pseudanabaenaceae</taxon>
        <taxon>Pseudanabaena</taxon>
    </lineage>
</organism>
<dbReference type="Gene3D" id="2.30.30.110">
    <property type="match status" value="1"/>
</dbReference>
<dbReference type="AlphaFoldDB" id="A0A2W4W7U3"/>
<dbReference type="Pfam" id="PF02452">
    <property type="entry name" value="PemK_toxin"/>
    <property type="match status" value="1"/>
</dbReference>
<accession>A0A2W4W7U3</accession>
<reference evidence="3 4" key="1">
    <citation type="submission" date="2018-04" db="EMBL/GenBank/DDBJ databases">
        <authorList>
            <person name="Go L.Y."/>
            <person name="Mitchell J.A."/>
        </authorList>
    </citation>
    <scope>NUCLEOTIDE SEQUENCE [LARGE SCALE GENOMIC DNA]</scope>
    <source>
        <strain evidence="3">ULC066bin1</strain>
    </source>
</reference>
<comment type="caution">
    <text evidence="3">The sequence shown here is derived from an EMBL/GenBank/DDBJ whole genome shotgun (WGS) entry which is preliminary data.</text>
</comment>
<keyword evidence="2" id="KW-1277">Toxin-antitoxin system</keyword>
<evidence type="ECO:0000256" key="2">
    <source>
        <dbReference type="ARBA" id="ARBA00022649"/>
    </source>
</evidence>
<gene>
    <name evidence="3" type="ORF">DCF19_11090</name>
</gene>
<evidence type="ECO:0000313" key="4">
    <source>
        <dbReference type="Proteomes" id="UP000249467"/>
    </source>
</evidence>
<comment type="similarity">
    <text evidence="1">Belongs to the PemK/MazF family.</text>
</comment>
<reference evidence="3 4" key="2">
    <citation type="submission" date="2018-06" db="EMBL/GenBank/DDBJ databases">
        <title>Metagenomic assembly of (sub)arctic Cyanobacteria and their associated microbiome from non-axenic cultures.</title>
        <authorList>
            <person name="Baurain D."/>
        </authorList>
    </citation>
    <scope>NUCLEOTIDE SEQUENCE [LARGE SCALE GENOMIC DNA]</scope>
    <source>
        <strain evidence="3">ULC066bin1</strain>
    </source>
</reference>
<evidence type="ECO:0000256" key="1">
    <source>
        <dbReference type="ARBA" id="ARBA00007521"/>
    </source>
</evidence>
<protein>
    <submittedName>
        <fullName evidence="3">PemK family protein</fullName>
    </submittedName>
</protein>
<dbReference type="Proteomes" id="UP000249467">
    <property type="component" value="Unassembled WGS sequence"/>
</dbReference>
<dbReference type="SUPFAM" id="SSF50118">
    <property type="entry name" value="Cell growth inhibitor/plasmid maintenance toxic component"/>
    <property type="match status" value="1"/>
</dbReference>
<dbReference type="GO" id="GO:0003677">
    <property type="term" value="F:DNA binding"/>
    <property type="evidence" value="ECO:0007669"/>
    <property type="project" value="InterPro"/>
</dbReference>